<dbReference type="Proteomes" id="UP000293583">
    <property type="component" value="Unassembled WGS sequence"/>
</dbReference>
<evidence type="ECO:0000313" key="4">
    <source>
        <dbReference type="Proteomes" id="UP000293583"/>
    </source>
</evidence>
<sequence>MKSIVLFLSFMLLTLNSASAQTNSDETIKQLSKDKWQWMANKDADKLAALFDEKCEFVHMGGTWGKAREVDIIKAGFIWYKQAEVYSTNVKFYGNTAILLSDIDLVAQVGGNLVTNPFMVTEVYVLENNAWKMAQLTFSHLSRPVKLKQ</sequence>
<dbReference type="InterPro" id="IPR032710">
    <property type="entry name" value="NTF2-like_dom_sf"/>
</dbReference>
<organism evidence="3 4">
    <name type="scientific">Aquirufa antheringensis</name>
    <dbReference type="NCBI Taxonomy" id="2516559"/>
    <lineage>
        <taxon>Bacteria</taxon>
        <taxon>Pseudomonadati</taxon>
        <taxon>Bacteroidota</taxon>
        <taxon>Cytophagia</taxon>
        <taxon>Cytophagales</taxon>
        <taxon>Flectobacillaceae</taxon>
        <taxon>Aquirufa</taxon>
    </lineage>
</organism>
<feature type="signal peptide" evidence="1">
    <location>
        <begin position="1"/>
        <end position="20"/>
    </location>
</feature>
<comment type="caution">
    <text evidence="3">The sequence shown here is derived from an EMBL/GenBank/DDBJ whole genome shotgun (WGS) entry which is preliminary data.</text>
</comment>
<protein>
    <submittedName>
        <fullName evidence="3">Nuclear transport factor 2 family protein</fullName>
    </submittedName>
</protein>
<name>A0A4V2IW83_9BACT</name>
<dbReference type="AlphaFoldDB" id="A0A4V2IW83"/>
<feature type="chain" id="PRO_5020780810" evidence="1">
    <location>
        <begin position="21"/>
        <end position="149"/>
    </location>
</feature>
<dbReference type="InterPro" id="IPR027843">
    <property type="entry name" value="DUF4440"/>
</dbReference>
<proteinExistence type="predicted"/>
<evidence type="ECO:0000259" key="2">
    <source>
        <dbReference type="Pfam" id="PF14534"/>
    </source>
</evidence>
<dbReference type="OrthoDB" id="9802489at2"/>
<dbReference type="Gene3D" id="3.10.450.50">
    <property type="match status" value="1"/>
</dbReference>
<evidence type="ECO:0000313" key="3">
    <source>
        <dbReference type="EMBL" id="TBH75185.1"/>
    </source>
</evidence>
<reference evidence="3 4" key="1">
    <citation type="submission" date="2019-02" db="EMBL/GenBank/DDBJ databases">
        <title>Genome of a new Bacteroidetes strain.</title>
        <authorList>
            <person name="Pitt A."/>
        </authorList>
    </citation>
    <scope>NUCLEOTIDE SEQUENCE [LARGE SCALE GENOMIC DNA]</scope>
    <source>
        <strain evidence="3 4">103A-SOEBACH</strain>
    </source>
</reference>
<keyword evidence="4" id="KW-1185">Reference proteome</keyword>
<gene>
    <name evidence="3" type="ORF">EWU20_01025</name>
</gene>
<dbReference type="EMBL" id="SEWY01000001">
    <property type="protein sequence ID" value="TBH75185.1"/>
    <property type="molecule type" value="Genomic_DNA"/>
</dbReference>
<dbReference type="RefSeq" id="WP_130922377.1">
    <property type="nucleotide sequence ID" value="NZ_JAANOM010000002.1"/>
</dbReference>
<evidence type="ECO:0000256" key="1">
    <source>
        <dbReference type="SAM" id="SignalP"/>
    </source>
</evidence>
<keyword evidence="1" id="KW-0732">Signal</keyword>
<accession>A0A4V2IW83</accession>
<feature type="domain" description="DUF4440" evidence="2">
    <location>
        <begin position="28"/>
        <end position="133"/>
    </location>
</feature>
<dbReference type="Pfam" id="PF14534">
    <property type="entry name" value="DUF4440"/>
    <property type="match status" value="1"/>
</dbReference>
<dbReference type="SUPFAM" id="SSF54427">
    <property type="entry name" value="NTF2-like"/>
    <property type="match status" value="1"/>
</dbReference>